<protein>
    <submittedName>
        <fullName evidence="1">CMP deaminase</fullName>
    </submittedName>
</protein>
<reference evidence="1 2" key="1">
    <citation type="submission" date="2020-06" db="EMBL/GenBank/DDBJ databases">
        <title>Whole-genome sequence of Allochromatium humboldtianum DSM 21881, type strain.</title>
        <authorList>
            <person name="Kyndt J.A."/>
            <person name="Meyer T.E."/>
        </authorList>
    </citation>
    <scope>NUCLEOTIDE SEQUENCE [LARGE SCALE GENOMIC DNA]</scope>
    <source>
        <strain evidence="1 2">DSM 21881</strain>
    </source>
</reference>
<proteinExistence type="predicted"/>
<name>A0A850REU8_9GAMM</name>
<organism evidence="1 2">
    <name type="scientific">Allochromatium humboldtianum</name>
    <dbReference type="NCBI Taxonomy" id="504901"/>
    <lineage>
        <taxon>Bacteria</taxon>
        <taxon>Pseudomonadati</taxon>
        <taxon>Pseudomonadota</taxon>
        <taxon>Gammaproteobacteria</taxon>
        <taxon>Chromatiales</taxon>
        <taxon>Chromatiaceae</taxon>
        <taxon>Allochromatium</taxon>
    </lineage>
</organism>
<dbReference type="AlphaFoldDB" id="A0A850REU8"/>
<dbReference type="EMBL" id="JABZEO010000024">
    <property type="protein sequence ID" value="NVZ11525.1"/>
    <property type="molecule type" value="Genomic_DNA"/>
</dbReference>
<keyword evidence="2" id="KW-1185">Reference proteome</keyword>
<dbReference type="Proteomes" id="UP000592294">
    <property type="component" value="Unassembled WGS sequence"/>
</dbReference>
<gene>
    <name evidence="1" type="ORF">HW932_19940</name>
</gene>
<comment type="caution">
    <text evidence="1">The sequence shown here is derived from an EMBL/GenBank/DDBJ whole genome shotgun (WGS) entry which is preliminary data.</text>
</comment>
<dbReference type="RefSeq" id="WP_176978216.1">
    <property type="nucleotide sequence ID" value="NZ_JABZEO010000024.1"/>
</dbReference>
<sequence>MTEAQSILNDIMHIDRSLYLEMRHLSSRYGPEDFSSDFANIIGNFMLSAGQHRMPEECRKMALDIWHLLRR</sequence>
<evidence type="ECO:0000313" key="2">
    <source>
        <dbReference type="Proteomes" id="UP000592294"/>
    </source>
</evidence>
<evidence type="ECO:0000313" key="1">
    <source>
        <dbReference type="EMBL" id="NVZ11525.1"/>
    </source>
</evidence>
<accession>A0A850REU8</accession>